<sequence>MTHFEMWSYLLEDSRRLATVEVLRIGVVYGFGRSWNPVPPLPDDITYTGSNPVNLIRSALQGMTNLREVYWEDVAVAPRWGIEHLDECERAFWDAMPRICRGVQVISLSLISWYRSRECWYCASLSELHRLNEIRAFRGDSLRCTHERQGLGDSPSRAIQSRLFAAFSRLESLCLRRSQILAFSNLQLPLLKDLTLINVGFEEPDGLLHLLRASPRLRSFHLEYRLGAWTIDPRPELTEIPSGSSVVPLLESFTGCWEDAQFTFNPLPDGTFRKLSQVNILRSDSNDLEERVVDIVSKALTDHKYLVGENLRYLAITTIVTAQPPNSRPTQEQDLLWTTWLSRIAVGCPRLRGLAIKAQDGRIAPEDFRDETDGWKSALSHLQELVALQLPHVIWQADVDDAGSKGAALRLAAEQCVEWLPKIRLLFTQRNLALVVSDVHEAGLIVLKKGKLLDQGQTMARTWSLYEDVREKELGHVVAELIPLRMTAGTEAWLVEDDEWS</sequence>
<dbReference type="AlphaFoldDB" id="A0A0C3QRM1"/>
<dbReference type="HOGENOM" id="CLU_544217_0_0_1"/>
<dbReference type="InterPro" id="IPR032675">
    <property type="entry name" value="LRR_dom_sf"/>
</dbReference>
<keyword evidence="2" id="KW-1185">Reference proteome</keyword>
<gene>
    <name evidence="1" type="ORF">M407DRAFT_20519</name>
</gene>
<reference evidence="1 2" key="1">
    <citation type="submission" date="2014-04" db="EMBL/GenBank/DDBJ databases">
        <authorList>
            <consortium name="DOE Joint Genome Institute"/>
            <person name="Kuo A."/>
            <person name="Girlanda M."/>
            <person name="Perotto S."/>
            <person name="Kohler A."/>
            <person name="Nagy L.G."/>
            <person name="Floudas D."/>
            <person name="Copeland A."/>
            <person name="Barry K.W."/>
            <person name="Cichocki N."/>
            <person name="Veneault-Fourrey C."/>
            <person name="LaButti K."/>
            <person name="Lindquist E.A."/>
            <person name="Lipzen A."/>
            <person name="Lundell T."/>
            <person name="Morin E."/>
            <person name="Murat C."/>
            <person name="Sun H."/>
            <person name="Tunlid A."/>
            <person name="Henrissat B."/>
            <person name="Grigoriev I.V."/>
            <person name="Hibbett D.S."/>
            <person name="Martin F."/>
            <person name="Nordberg H.P."/>
            <person name="Cantor M.N."/>
            <person name="Hua S.X."/>
        </authorList>
    </citation>
    <scope>NUCLEOTIDE SEQUENCE [LARGE SCALE GENOMIC DNA]</scope>
    <source>
        <strain evidence="1 2">MUT 4182</strain>
    </source>
</reference>
<dbReference type="Gene3D" id="3.80.10.10">
    <property type="entry name" value="Ribonuclease Inhibitor"/>
    <property type="match status" value="1"/>
</dbReference>
<dbReference type="OrthoDB" id="3231119at2759"/>
<dbReference type="Proteomes" id="UP000054248">
    <property type="component" value="Unassembled WGS sequence"/>
</dbReference>
<evidence type="ECO:0000313" key="1">
    <source>
        <dbReference type="EMBL" id="KIO30459.1"/>
    </source>
</evidence>
<organism evidence="1 2">
    <name type="scientific">Tulasnella calospora MUT 4182</name>
    <dbReference type="NCBI Taxonomy" id="1051891"/>
    <lineage>
        <taxon>Eukaryota</taxon>
        <taxon>Fungi</taxon>
        <taxon>Dikarya</taxon>
        <taxon>Basidiomycota</taxon>
        <taxon>Agaricomycotina</taxon>
        <taxon>Agaricomycetes</taxon>
        <taxon>Cantharellales</taxon>
        <taxon>Tulasnellaceae</taxon>
        <taxon>Tulasnella</taxon>
    </lineage>
</organism>
<reference evidence="2" key="2">
    <citation type="submission" date="2015-01" db="EMBL/GenBank/DDBJ databases">
        <title>Evolutionary Origins and Diversification of the Mycorrhizal Mutualists.</title>
        <authorList>
            <consortium name="DOE Joint Genome Institute"/>
            <consortium name="Mycorrhizal Genomics Consortium"/>
            <person name="Kohler A."/>
            <person name="Kuo A."/>
            <person name="Nagy L.G."/>
            <person name="Floudas D."/>
            <person name="Copeland A."/>
            <person name="Barry K.W."/>
            <person name="Cichocki N."/>
            <person name="Veneault-Fourrey C."/>
            <person name="LaButti K."/>
            <person name="Lindquist E.A."/>
            <person name="Lipzen A."/>
            <person name="Lundell T."/>
            <person name="Morin E."/>
            <person name="Murat C."/>
            <person name="Riley R."/>
            <person name="Ohm R."/>
            <person name="Sun H."/>
            <person name="Tunlid A."/>
            <person name="Henrissat B."/>
            <person name="Grigoriev I.V."/>
            <person name="Hibbett D.S."/>
            <person name="Martin F."/>
        </authorList>
    </citation>
    <scope>NUCLEOTIDE SEQUENCE [LARGE SCALE GENOMIC DNA]</scope>
    <source>
        <strain evidence="2">MUT 4182</strain>
    </source>
</reference>
<accession>A0A0C3QRM1</accession>
<name>A0A0C3QRM1_9AGAM</name>
<protein>
    <submittedName>
        <fullName evidence="1">Uncharacterized protein</fullName>
    </submittedName>
</protein>
<evidence type="ECO:0000313" key="2">
    <source>
        <dbReference type="Proteomes" id="UP000054248"/>
    </source>
</evidence>
<proteinExistence type="predicted"/>
<dbReference type="EMBL" id="KN822972">
    <property type="protein sequence ID" value="KIO30459.1"/>
    <property type="molecule type" value="Genomic_DNA"/>
</dbReference>